<proteinExistence type="predicted"/>
<reference evidence="3" key="1">
    <citation type="journal article" date="2023" name="Int. J. Syst. Evol. Microbiol.">
        <title>Claveliimonas bilis gen. nov., sp. nov., deoxycholic acid-producing bacteria isolated from human faeces, and reclassification of Sellimonas monacensis Zenner et al. 2021 as Claveliimonas monacensis comb. nov.</title>
        <authorList>
            <person name="Hisatomi A."/>
            <person name="Kastawa N.W.E.P.G."/>
            <person name="Song I."/>
            <person name="Ohkuma M."/>
            <person name="Fukiya S."/>
            <person name="Sakamoto M."/>
        </authorList>
    </citation>
    <scope>NUCLEOTIDE SEQUENCE [LARGE SCALE GENOMIC DNA]</scope>
    <source>
        <strain evidence="3">12BBH14</strain>
    </source>
</reference>
<evidence type="ECO:0000256" key="1">
    <source>
        <dbReference type="SAM" id="Coils"/>
    </source>
</evidence>
<gene>
    <name evidence="2" type="ORF">Lac1_00580</name>
</gene>
<dbReference type="RefSeq" id="WP_316265934.1">
    <property type="nucleotide sequence ID" value="NZ_AP027742.1"/>
</dbReference>
<evidence type="ECO:0000313" key="3">
    <source>
        <dbReference type="Proteomes" id="UP001305815"/>
    </source>
</evidence>
<keyword evidence="1" id="KW-0175">Coiled coil</keyword>
<evidence type="ECO:0000313" key="2">
    <source>
        <dbReference type="EMBL" id="BDZ75875.1"/>
    </source>
</evidence>
<sequence length="101" mass="12057">MLEKQDIEIIRSIMQESEERIMEKFDQKLQRALRETENGLLEEMDRMRESLEEKIANVDKKVDNLETYYRITKLENDNTSILLKIVGDLQERVIVLEKKTA</sequence>
<name>A0ABM8HGT2_9FIRM</name>
<keyword evidence="3" id="KW-1185">Reference proteome</keyword>
<organism evidence="2 3">
    <name type="scientific">Claveliimonas bilis</name>
    <dbReference type="NCBI Taxonomy" id="3028070"/>
    <lineage>
        <taxon>Bacteria</taxon>
        <taxon>Bacillati</taxon>
        <taxon>Bacillota</taxon>
        <taxon>Clostridia</taxon>
        <taxon>Lachnospirales</taxon>
        <taxon>Lachnospiraceae</taxon>
        <taxon>Claveliimonas</taxon>
    </lineage>
</organism>
<protein>
    <submittedName>
        <fullName evidence="2">Uncharacterized protein</fullName>
    </submittedName>
</protein>
<accession>A0ABM8HGT2</accession>
<feature type="coiled-coil region" evidence="1">
    <location>
        <begin position="15"/>
        <end position="68"/>
    </location>
</feature>
<dbReference type="Proteomes" id="UP001305815">
    <property type="component" value="Chromosome"/>
</dbReference>
<dbReference type="EMBL" id="AP027742">
    <property type="protein sequence ID" value="BDZ75875.1"/>
    <property type="molecule type" value="Genomic_DNA"/>
</dbReference>